<dbReference type="EMBL" id="CATOBB020000990">
    <property type="protein sequence ID" value="CAM9211486.1"/>
    <property type="molecule type" value="Genomic_DNA"/>
</dbReference>
<organism evidence="1 2">
    <name type="scientific">Rangifer tarandus platyrhynchus</name>
    <name type="common">Svalbard reindeer</name>
    <dbReference type="NCBI Taxonomy" id="3082113"/>
    <lineage>
        <taxon>Eukaryota</taxon>
        <taxon>Metazoa</taxon>
        <taxon>Chordata</taxon>
        <taxon>Craniata</taxon>
        <taxon>Vertebrata</taxon>
        <taxon>Euteleostomi</taxon>
        <taxon>Mammalia</taxon>
        <taxon>Eutheria</taxon>
        <taxon>Laurasiatheria</taxon>
        <taxon>Artiodactyla</taxon>
        <taxon>Ruminantia</taxon>
        <taxon>Pecora</taxon>
        <taxon>Cervidae</taxon>
        <taxon>Odocoileinae</taxon>
        <taxon>Rangifer</taxon>
    </lineage>
</organism>
<evidence type="ECO:0000313" key="1">
    <source>
        <dbReference type="EMBL" id="CAM9211486.1"/>
    </source>
</evidence>
<protein>
    <submittedName>
        <fullName evidence="1">Uncharacterized protein</fullName>
    </submittedName>
</protein>
<comment type="caution">
    <text evidence="1">The sequence shown here is derived from an EMBL/GenBank/DDBJ whole genome shotgun (WGS) entry which is preliminary data.</text>
</comment>
<evidence type="ECO:0000313" key="2">
    <source>
        <dbReference type="Proteomes" id="UP001162501"/>
    </source>
</evidence>
<reference evidence="1" key="1">
    <citation type="submission" date="2025-03" db="EMBL/GenBank/DDBJ databases">
        <authorList>
            <consortium name="ELIXIR-Norway"/>
            <consortium name="Elixir Norway"/>
        </authorList>
    </citation>
    <scope>NUCLEOTIDE SEQUENCE</scope>
</reference>
<name>A0ACB1KH77_RANTA</name>
<proteinExistence type="predicted"/>
<sequence>MPKLPRNPRTWCRPEKAQGVGNTDKLLLLFAFDVKGSAAARSFPPRAQSGWLRQLAVEQTLTTRARYRTCNDLTAHGSIALNSGPRHVPPERKTLLLLAVLHGHLQRGWY</sequence>
<gene>
    <name evidence="1" type="ORF">MRATA1EN22A_LOCUS29931</name>
</gene>
<dbReference type="Proteomes" id="UP001162501">
    <property type="component" value="Unassembled WGS sequence"/>
</dbReference>
<accession>A0ACB1KH77</accession>